<keyword evidence="13" id="KW-1185">Reference proteome</keyword>
<sequence>MLAMNRRAGLTLIELLMVLVLAVVLLGVAAPAFQQSLQRLRLQAAVHDLQAAIDLTRSQAMARGRKVLMAPLDPRGADWQSGWAIFEDRNGNRRPDAGEPLIYRHDALRSDIAITSRFTSGATPTYIAYNAAGRTCRADNSLIARWGTLSLTQGQQARNIIINMLGRVRTCDPAQDPACGSVD</sequence>
<dbReference type="InterPro" id="IPR022346">
    <property type="entry name" value="T2SS_GspH"/>
</dbReference>
<dbReference type="InterPro" id="IPR012902">
    <property type="entry name" value="N_methyl_site"/>
</dbReference>
<comment type="subcellular location">
    <subcellularLocation>
        <location evidence="1">Cell inner membrane</location>
        <topology evidence="1">Single-pass membrane protein</topology>
    </subcellularLocation>
</comment>
<evidence type="ECO:0000256" key="4">
    <source>
        <dbReference type="ARBA" id="ARBA00022481"/>
    </source>
</evidence>
<dbReference type="SUPFAM" id="SSF54523">
    <property type="entry name" value="Pili subunits"/>
    <property type="match status" value="1"/>
</dbReference>
<organism evidence="12 13">
    <name type="scientific">Duganella rivi</name>
    <dbReference type="NCBI Taxonomy" id="2666083"/>
    <lineage>
        <taxon>Bacteria</taxon>
        <taxon>Pseudomonadati</taxon>
        <taxon>Pseudomonadota</taxon>
        <taxon>Betaproteobacteria</taxon>
        <taxon>Burkholderiales</taxon>
        <taxon>Oxalobacteraceae</taxon>
        <taxon>Telluria group</taxon>
        <taxon>Duganella</taxon>
    </lineage>
</organism>
<dbReference type="Proteomes" id="UP000450012">
    <property type="component" value="Unassembled WGS sequence"/>
</dbReference>
<dbReference type="Pfam" id="PF12019">
    <property type="entry name" value="GspH"/>
    <property type="match status" value="1"/>
</dbReference>
<dbReference type="InterPro" id="IPR045584">
    <property type="entry name" value="Pilin-like"/>
</dbReference>
<name>A0A7X4GSE0_9BURK</name>
<keyword evidence="6" id="KW-0812">Transmembrane</keyword>
<gene>
    <name evidence="12" type="ORF">GTP45_15790</name>
</gene>
<dbReference type="GO" id="GO:0015627">
    <property type="term" value="C:type II protein secretion system complex"/>
    <property type="evidence" value="ECO:0007669"/>
    <property type="project" value="InterPro"/>
</dbReference>
<dbReference type="Gene3D" id="3.55.40.10">
    <property type="entry name" value="minor pseudopilin epsh domain"/>
    <property type="match status" value="1"/>
</dbReference>
<evidence type="ECO:0000256" key="2">
    <source>
        <dbReference type="ARBA" id="ARBA00021549"/>
    </source>
</evidence>
<evidence type="ECO:0000256" key="1">
    <source>
        <dbReference type="ARBA" id="ARBA00004377"/>
    </source>
</evidence>
<proteinExistence type="inferred from homology"/>
<keyword evidence="5" id="KW-0997">Cell inner membrane</keyword>
<dbReference type="EMBL" id="WWCK01000004">
    <property type="protein sequence ID" value="MYM68281.1"/>
    <property type="molecule type" value="Genomic_DNA"/>
</dbReference>
<feature type="domain" description="General secretion pathway GspH" evidence="11">
    <location>
        <begin position="45"/>
        <end position="166"/>
    </location>
</feature>
<protein>
    <recommendedName>
        <fullName evidence="2">Type II secretion system protein H</fullName>
    </recommendedName>
    <alternativeName>
        <fullName evidence="10">General secretion pathway protein H</fullName>
    </alternativeName>
</protein>
<keyword evidence="4" id="KW-0488">Methylation</keyword>
<dbReference type="AlphaFoldDB" id="A0A7X4GSE0"/>
<evidence type="ECO:0000256" key="7">
    <source>
        <dbReference type="ARBA" id="ARBA00022989"/>
    </source>
</evidence>
<keyword evidence="8" id="KW-0472">Membrane</keyword>
<keyword evidence="7" id="KW-1133">Transmembrane helix</keyword>
<evidence type="ECO:0000256" key="3">
    <source>
        <dbReference type="ARBA" id="ARBA00022475"/>
    </source>
</evidence>
<evidence type="ECO:0000256" key="5">
    <source>
        <dbReference type="ARBA" id="ARBA00022519"/>
    </source>
</evidence>
<dbReference type="PROSITE" id="PS00409">
    <property type="entry name" value="PROKAR_NTER_METHYL"/>
    <property type="match status" value="1"/>
</dbReference>
<dbReference type="GO" id="GO:0015628">
    <property type="term" value="P:protein secretion by the type II secretion system"/>
    <property type="evidence" value="ECO:0007669"/>
    <property type="project" value="InterPro"/>
</dbReference>
<comment type="caution">
    <text evidence="12">The sequence shown here is derived from an EMBL/GenBank/DDBJ whole genome shotgun (WGS) entry which is preliminary data.</text>
</comment>
<dbReference type="Pfam" id="PF07963">
    <property type="entry name" value="N_methyl"/>
    <property type="match status" value="1"/>
</dbReference>
<evidence type="ECO:0000313" key="12">
    <source>
        <dbReference type="EMBL" id="MYM68281.1"/>
    </source>
</evidence>
<dbReference type="NCBIfam" id="TIGR02532">
    <property type="entry name" value="IV_pilin_GFxxxE"/>
    <property type="match status" value="1"/>
</dbReference>
<accession>A0A7X4GSE0</accession>
<reference evidence="12 13" key="1">
    <citation type="submission" date="2019-12" db="EMBL/GenBank/DDBJ databases">
        <title>Novel species isolated from a subtropical stream in China.</title>
        <authorList>
            <person name="Lu H."/>
        </authorList>
    </citation>
    <scope>NUCLEOTIDE SEQUENCE [LARGE SCALE GENOMIC DNA]</scope>
    <source>
        <strain evidence="12 13">FT55W</strain>
    </source>
</reference>
<evidence type="ECO:0000313" key="13">
    <source>
        <dbReference type="Proteomes" id="UP000450012"/>
    </source>
</evidence>
<evidence type="ECO:0000256" key="6">
    <source>
        <dbReference type="ARBA" id="ARBA00022692"/>
    </source>
</evidence>
<evidence type="ECO:0000256" key="9">
    <source>
        <dbReference type="ARBA" id="ARBA00025772"/>
    </source>
</evidence>
<dbReference type="GO" id="GO:0005886">
    <property type="term" value="C:plasma membrane"/>
    <property type="evidence" value="ECO:0007669"/>
    <property type="project" value="UniProtKB-SubCell"/>
</dbReference>
<evidence type="ECO:0000259" key="11">
    <source>
        <dbReference type="Pfam" id="PF12019"/>
    </source>
</evidence>
<comment type="similarity">
    <text evidence="9">Belongs to the GSP H family.</text>
</comment>
<evidence type="ECO:0000256" key="10">
    <source>
        <dbReference type="ARBA" id="ARBA00030775"/>
    </source>
</evidence>
<evidence type="ECO:0000256" key="8">
    <source>
        <dbReference type="ARBA" id="ARBA00023136"/>
    </source>
</evidence>
<keyword evidence="3" id="KW-1003">Cell membrane</keyword>